<reference evidence="2 3" key="1">
    <citation type="submission" date="2017-09" db="EMBL/GenBank/DDBJ databases">
        <title>Genome sequencing of Besnoitia besnoiti strain Bb-Ger1.</title>
        <authorList>
            <person name="Schares G."/>
            <person name="Venepally P."/>
            <person name="Lorenzi H.A."/>
        </authorList>
    </citation>
    <scope>NUCLEOTIDE SEQUENCE [LARGE SCALE GENOMIC DNA]</scope>
    <source>
        <strain evidence="2 3">Bb-Ger1</strain>
    </source>
</reference>
<dbReference type="GeneID" id="40307993"/>
<dbReference type="Proteomes" id="UP000224006">
    <property type="component" value="Unassembled WGS sequence"/>
</dbReference>
<feature type="region of interest" description="Disordered" evidence="1">
    <location>
        <begin position="178"/>
        <end position="227"/>
    </location>
</feature>
<evidence type="ECO:0000313" key="2">
    <source>
        <dbReference type="EMBL" id="PFH31506.1"/>
    </source>
</evidence>
<feature type="compositionally biased region" description="Low complexity" evidence="1">
    <location>
        <begin position="133"/>
        <end position="153"/>
    </location>
</feature>
<dbReference type="AlphaFoldDB" id="A0A2A9M6J1"/>
<dbReference type="OrthoDB" id="10437630at2759"/>
<feature type="region of interest" description="Disordered" evidence="1">
    <location>
        <begin position="102"/>
        <end position="155"/>
    </location>
</feature>
<feature type="compositionally biased region" description="Acidic residues" evidence="1">
    <location>
        <begin position="1"/>
        <end position="12"/>
    </location>
</feature>
<name>A0A2A9M6J1_BESBE</name>
<comment type="caution">
    <text evidence="2">The sequence shown here is derived from an EMBL/GenBank/DDBJ whole genome shotgun (WGS) entry which is preliminary data.</text>
</comment>
<feature type="compositionally biased region" description="Polar residues" evidence="1">
    <location>
        <begin position="197"/>
        <end position="207"/>
    </location>
</feature>
<evidence type="ECO:0000256" key="1">
    <source>
        <dbReference type="SAM" id="MobiDB-lite"/>
    </source>
</evidence>
<protein>
    <submittedName>
        <fullName evidence="2">Uncharacterized protein</fullName>
    </submittedName>
</protein>
<dbReference type="KEGG" id="bbes:BESB_029410"/>
<feature type="region of interest" description="Disordered" evidence="1">
    <location>
        <begin position="1"/>
        <end position="68"/>
    </location>
</feature>
<evidence type="ECO:0000313" key="3">
    <source>
        <dbReference type="Proteomes" id="UP000224006"/>
    </source>
</evidence>
<sequence>MTSSETLEEEGADSPARVPADSLKPPPPAKRRRVSESAGPEADNQKPQRHSTSDESSANAAGGRDEDDPVVSEQLVLLDFPELAHTRFFASAYDSQDIIAPLPFPRIPLSRPAPVAASGQGFPSSESDPASGAVSLPASSAADDAQAVSPLRSARPEEAVERAEVPCAAVAAAATVRSLHRRGRSRPDPQARDASSAAKNGVSQLGRTPSAPCPGSATHAASSSTGCPPTACTVRLFGLTREQPLALVGDCFSFVGRHVQDPLETVVLLEKPTESKPPGGTPQTPVAQRQPALVMHAGGGGGDGGARGIAVDRAATSAEVHGRKSGRPQSCETDVVAGLVGRSVEFVVDIQASAGTAAALSSSRKGM</sequence>
<dbReference type="RefSeq" id="XP_029215515.1">
    <property type="nucleotide sequence ID" value="XM_029361615.1"/>
</dbReference>
<keyword evidence="3" id="KW-1185">Reference proteome</keyword>
<proteinExistence type="predicted"/>
<organism evidence="2 3">
    <name type="scientific">Besnoitia besnoiti</name>
    <name type="common">Apicomplexan protozoan</name>
    <dbReference type="NCBI Taxonomy" id="94643"/>
    <lineage>
        <taxon>Eukaryota</taxon>
        <taxon>Sar</taxon>
        <taxon>Alveolata</taxon>
        <taxon>Apicomplexa</taxon>
        <taxon>Conoidasida</taxon>
        <taxon>Coccidia</taxon>
        <taxon>Eucoccidiorida</taxon>
        <taxon>Eimeriorina</taxon>
        <taxon>Sarcocystidae</taxon>
        <taxon>Besnoitia</taxon>
    </lineage>
</organism>
<dbReference type="EMBL" id="NWUJ01000015">
    <property type="protein sequence ID" value="PFH31506.1"/>
    <property type="molecule type" value="Genomic_DNA"/>
</dbReference>
<feature type="compositionally biased region" description="Low complexity" evidence="1">
    <location>
        <begin position="216"/>
        <end position="225"/>
    </location>
</feature>
<gene>
    <name evidence="2" type="ORF">BESB_029410</name>
</gene>
<dbReference type="VEuPathDB" id="ToxoDB:BESB_029410"/>
<accession>A0A2A9M6J1</accession>